<evidence type="ECO:0000259" key="34">
    <source>
        <dbReference type="Pfam" id="PF02771"/>
    </source>
</evidence>
<evidence type="ECO:0000256" key="8">
    <source>
        <dbReference type="ARBA" id="ARBA00022553"/>
    </source>
</evidence>
<evidence type="ECO:0000256" key="1">
    <source>
        <dbReference type="ARBA" id="ARBA00001974"/>
    </source>
</evidence>
<dbReference type="Pfam" id="PF02770">
    <property type="entry name" value="Acyl-CoA_dh_M"/>
    <property type="match status" value="1"/>
</dbReference>
<evidence type="ECO:0000256" key="20">
    <source>
        <dbReference type="ARBA" id="ARBA00047893"/>
    </source>
</evidence>
<evidence type="ECO:0000256" key="30">
    <source>
        <dbReference type="ARBA" id="ARBA00049224"/>
    </source>
</evidence>
<keyword evidence="11" id="KW-0276">Fatty acid metabolism</keyword>
<gene>
    <name evidence="35" type="ORF">FGIG_06806</name>
</gene>
<evidence type="ECO:0000256" key="11">
    <source>
        <dbReference type="ARBA" id="ARBA00022832"/>
    </source>
</evidence>
<dbReference type="PROSITE" id="PS00072">
    <property type="entry name" value="ACYL_COA_DH_1"/>
    <property type="match status" value="1"/>
</dbReference>
<dbReference type="InterPro" id="IPR006089">
    <property type="entry name" value="Acyl-CoA_DH_CS"/>
</dbReference>
<name>A0A504YBV7_FASGI</name>
<keyword evidence="12" id="KW-0809">Transit peptide</keyword>
<evidence type="ECO:0000256" key="4">
    <source>
        <dbReference type="ARBA" id="ARBA00009347"/>
    </source>
</evidence>
<dbReference type="Proteomes" id="UP000316759">
    <property type="component" value="Unassembled WGS sequence"/>
</dbReference>
<evidence type="ECO:0000313" key="36">
    <source>
        <dbReference type="Proteomes" id="UP000316759"/>
    </source>
</evidence>
<evidence type="ECO:0000256" key="6">
    <source>
        <dbReference type="ARBA" id="ARBA00012040"/>
    </source>
</evidence>
<evidence type="ECO:0000256" key="25">
    <source>
        <dbReference type="ARBA" id="ARBA00048725"/>
    </source>
</evidence>
<evidence type="ECO:0000256" key="15">
    <source>
        <dbReference type="ARBA" id="ARBA00023098"/>
    </source>
</evidence>
<keyword evidence="13" id="KW-0007">Acetylation</keyword>
<comment type="caution">
    <text evidence="35">The sequence shown here is derived from an EMBL/GenBank/DDBJ whole genome shotgun (WGS) entry which is preliminary data.</text>
</comment>
<evidence type="ECO:0000256" key="14">
    <source>
        <dbReference type="ARBA" id="ARBA00023002"/>
    </source>
</evidence>
<comment type="catalytic activity">
    <reaction evidence="30">
        <text>octadecanoyl-CoA + oxidized [electron-transfer flavoprotein] + H(+) = (2E)-octadecenoyl-CoA + reduced [electron-transfer flavoprotein]</text>
        <dbReference type="Rhea" id="RHEA:47240"/>
        <dbReference type="Rhea" id="RHEA-COMP:10685"/>
        <dbReference type="Rhea" id="RHEA-COMP:10686"/>
        <dbReference type="ChEBI" id="CHEBI:15378"/>
        <dbReference type="ChEBI" id="CHEBI:57394"/>
        <dbReference type="ChEBI" id="CHEBI:57692"/>
        <dbReference type="ChEBI" id="CHEBI:58307"/>
        <dbReference type="ChEBI" id="CHEBI:71412"/>
    </reaction>
    <physiologicalReaction direction="left-to-right" evidence="30">
        <dbReference type="Rhea" id="RHEA:47241"/>
    </physiologicalReaction>
</comment>
<protein>
    <recommendedName>
        <fullName evidence="7">Long-chain specific acyl-CoA dehydrogenase, mitochondrial</fullName>
        <ecNumber evidence="6">1.3.8.8</ecNumber>
    </recommendedName>
</protein>
<dbReference type="SUPFAM" id="SSF47203">
    <property type="entry name" value="Acyl-CoA dehydrogenase C-terminal domain-like"/>
    <property type="match status" value="1"/>
</dbReference>
<evidence type="ECO:0000256" key="17">
    <source>
        <dbReference type="ARBA" id="ARBA00045155"/>
    </source>
</evidence>
<evidence type="ECO:0000256" key="2">
    <source>
        <dbReference type="ARBA" id="ARBA00004305"/>
    </source>
</evidence>
<evidence type="ECO:0000256" key="7">
    <source>
        <dbReference type="ARBA" id="ARBA00014123"/>
    </source>
</evidence>
<evidence type="ECO:0000256" key="13">
    <source>
        <dbReference type="ARBA" id="ARBA00022990"/>
    </source>
</evidence>
<dbReference type="Gene3D" id="1.10.540.10">
    <property type="entry name" value="Acyl-CoA dehydrogenase/oxidase, N-terminal domain"/>
    <property type="match status" value="1"/>
</dbReference>
<comment type="function">
    <text evidence="17">Long-chain specific acyl-CoA dehydrogenase is one of the acyl-CoA dehydrogenases that catalyze the first step of mitochondrial fatty acid beta-oxidation, an aerobic process breaking down fatty acids into acetyl-CoA and allowing the production of energy from fats. The first step of fatty acid beta-oxidation consists in the removal of one hydrogen from C-2 and C-3 of the straight-chain fatty acyl-CoA thioester, resulting in the formation of trans-2-enoyl-CoA. Among the different mitochondrial acyl-CoA dehydrogenases, long-chain specific acyl-CoA dehydrogenase can act on saturated and unsaturated acyl-CoAs with 6 to 24 carbons with a preference for 8 to 18 carbons long primary chains.</text>
</comment>
<dbReference type="STRING" id="46835.A0A504YBV7"/>
<comment type="catalytic activity">
    <reaction evidence="28">
        <text>eicosanoyl-CoA + oxidized [electron-transfer flavoprotein] + H(+) = (2E)-eicosenoyl-CoA + reduced [electron-transfer flavoprotein]</text>
        <dbReference type="Rhea" id="RHEA:47236"/>
        <dbReference type="Rhea" id="RHEA-COMP:10685"/>
        <dbReference type="Rhea" id="RHEA-COMP:10686"/>
        <dbReference type="ChEBI" id="CHEBI:15378"/>
        <dbReference type="ChEBI" id="CHEBI:57380"/>
        <dbReference type="ChEBI" id="CHEBI:57692"/>
        <dbReference type="ChEBI" id="CHEBI:58307"/>
        <dbReference type="ChEBI" id="CHEBI:74691"/>
    </reaction>
    <physiologicalReaction direction="left-to-right" evidence="28">
        <dbReference type="Rhea" id="RHEA:47237"/>
    </physiologicalReaction>
</comment>
<comment type="catalytic activity">
    <reaction evidence="22">
        <text>docosanoyl-CoA + oxidized [electron-transfer flavoprotein] + H(+) = (2E)-docosenoyl-CoA + reduced [electron-transfer flavoprotein]</text>
        <dbReference type="Rhea" id="RHEA:47228"/>
        <dbReference type="Rhea" id="RHEA-COMP:10685"/>
        <dbReference type="Rhea" id="RHEA-COMP:10686"/>
        <dbReference type="ChEBI" id="CHEBI:15378"/>
        <dbReference type="ChEBI" id="CHEBI:57692"/>
        <dbReference type="ChEBI" id="CHEBI:58307"/>
        <dbReference type="ChEBI" id="CHEBI:65059"/>
        <dbReference type="ChEBI" id="CHEBI:74692"/>
    </reaction>
    <physiologicalReaction direction="left-to-right" evidence="22">
        <dbReference type="Rhea" id="RHEA:47229"/>
    </physiologicalReaction>
</comment>
<evidence type="ECO:0000256" key="18">
    <source>
        <dbReference type="ARBA" id="ARBA00047434"/>
    </source>
</evidence>
<organism evidence="35 36">
    <name type="scientific">Fasciola gigantica</name>
    <name type="common">Giant liver fluke</name>
    <dbReference type="NCBI Taxonomy" id="46835"/>
    <lineage>
        <taxon>Eukaryota</taxon>
        <taxon>Metazoa</taxon>
        <taxon>Spiralia</taxon>
        <taxon>Lophotrochozoa</taxon>
        <taxon>Platyhelminthes</taxon>
        <taxon>Trematoda</taxon>
        <taxon>Digenea</taxon>
        <taxon>Plagiorchiida</taxon>
        <taxon>Echinostomata</taxon>
        <taxon>Echinostomatoidea</taxon>
        <taxon>Fasciolidae</taxon>
        <taxon>Fasciola</taxon>
    </lineage>
</organism>
<dbReference type="InterPro" id="IPR046373">
    <property type="entry name" value="Acyl-CoA_Oxase/DH_mid-dom_sf"/>
</dbReference>
<dbReference type="GO" id="GO:0033539">
    <property type="term" value="P:fatty acid beta-oxidation using acyl-CoA dehydrogenase"/>
    <property type="evidence" value="ECO:0007669"/>
    <property type="project" value="TreeGrafter"/>
</dbReference>
<keyword evidence="8" id="KW-0597">Phosphoprotein</keyword>
<dbReference type="InterPro" id="IPR009100">
    <property type="entry name" value="AcylCoA_DH/oxidase_NM_dom_sf"/>
</dbReference>
<proteinExistence type="inferred from homology"/>
<comment type="catalytic activity">
    <reaction evidence="21">
        <text>oxidized [electron-transfer flavoprotein] + hexadecanoyl-CoA + H(+) = (2E)-hexadecenoyl-CoA + reduced [electron-transfer flavoprotein]</text>
        <dbReference type="Rhea" id="RHEA:43448"/>
        <dbReference type="Rhea" id="RHEA-COMP:10685"/>
        <dbReference type="Rhea" id="RHEA-COMP:10686"/>
        <dbReference type="ChEBI" id="CHEBI:15378"/>
        <dbReference type="ChEBI" id="CHEBI:57379"/>
        <dbReference type="ChEBI" id="CHEBI:57692"/>
        <dbReference type="ChEBI" id="CHEBI:58307"/>
        <dbReference type="ChEBI" id="CHEBI:61526"/>
    </reaction>
    <physiologicalReaction direction="left-to-right" evidence="21">
        <dbReference type="Rhea" id="RHEA:43449"/>
    </physiologicalReaction>
</comment>
<dbReference type="Gene3D" id="2.40.110.10">
    <property type="entry name" value="Butyryl-CoA Dehydrogenase, subunit A, domain 2"/>
    <property type="match status" value="1"/>
</dbReference>
<evidence type="ECO:0000259" key="32">
    <source>
        <dbReference type="Pfam" id="PF00441"/>
    </source>
</evidence>
<keyword evidence="9 31" id="KW-0285">Flavoprotein</keyword>
<dbReference type="GO" id="GO:0050660">
    <property type="term" value="F:flavin adenine dinucleotide binding"/>
    <property type="evidence" value="ECO:0007669"/>
    <property type="project" value="InterPro"/>
</dbReference>
<comment type="similarity">
    <text evidence="4 31">Belongs to the acyl-CoA dehydrogenase family.</text>
</comment>
<sequence length="416" mass="46331">MFRSFLTSSKRLDKFVRRFSHRAEVAQSDCLMNIGTRSIFSEEHDMLRTNTRKFMSEYVIPNHKKWEEQGQVDRDLWLQAGHQALLGIAIPEEDGGVGGDILDSAVVWEELAYANCSGPGFALHSDIVMPYISRYGTKEQKGRYLPKMTSGKCIGAIAMTEPVAGSDLQGIRTTAKRDGNDWVLNGSKVFITNGCLCDVVIVVAITNPQAKSPAHGISLFLVDAGTPGFTKGRKLDKMGLKAQDTALLVFEDVRLPQSQLLGEENGGFYMLMKELPQERLLIADISQAGAEFVFETTRSYMKSRKAFGRTLSHLQTVQHRLAEMKTSICVSRAFVDQCLNLLNQGNLDSGMASMAKYWASDLYNRIAYDGVQLHGGWGYMWEYAVCKAYVDARVQSIYGGSNEIMKELIGRSVVKE</sequence>
<evidence type="ECO:0000256" key="28">
    <source>
        <dbReference type="ARBA" id="ARBA00049140"/>
    </source>
</evidence>
<evidence type="ECO:0000256" key="12">
    <source>
        <dbReference type="ARBA" id="ARBA00022946"/>
    </source>
</evidence>
<evidence type="ECO:0000256" key="27">
    <source>
        <dbReference type="ARBA" id="ARBA00049038"/>
    </source>
</evidence>
<comment type="catalytic activity">
    <reaction evidence="23">
        <text>tetracosanoyl-CoA + oxidized [electron-transfer flavoprotein] + H(+) = (2E)-tetracosenoyl-CoA + reduced [electron-transfer flavoprotein]</text>
        <dbReference type="Rhea" id="RHEA:47232"/>
        <dbReference type="Rhea" id="RHEA-COMP:10685"/>
        <dbReference type="Rhea" id="RHEA-COMP:10686"/>
        <dbReference type="ChEBI" id="CHEBI:15378"/>
        <dbReference type="ChEBI" id="CHEBI:57692"/>
        <dbReference type="ChEBI" id="CHEBI:58307"/>
        <dbReference type="ChEBI" id="CHEBI:65052"/>
        <dbReference type="ChEBI" id="CHEBI:74693"/>
    </reaction>
    <physiologicalReaction direction="left-to-right" evidence="23">
        <dbReference type="Rhea" id="RHEA:47233"/>
    </physiologicalReaction>
</comment>
<comment type="subunit">
    <text evidence="5">Homotetramer.</text>
</comment>
<dbReference type="Pfam" id="PF02771">
    <property type="entry name" value="Acyl-CoA_dh_N"/>
    <property type="match status" value="1"/>
</dbReference>
<comment type="catalytic activity">
    <reaction evidence="18">
        <text>a long-chain 2,3-saturated fatty acyl-CoA + oxidized [electron-transfer flavoprotein] + H(+) = a long-chain (2E)-enoyl-CoA + reduced [electron-transfer flavoprotein]</text>
        <dbReference type="Rhea" id="RHEA:17721"/>
        <dbReference type="Rhea" id="RHEA-COMP:10685"/>
        <dbReference type="Rhea" id="RHEA-COMP:10686"/>
        <dbReference type="ChEBI" id="CHEBI:15378"/>
        <dbReference type="ChEBI" id="CHEBI:57692"/>
        <dbReference type="ChEBI" id="CHEBI:58307"/>
        <dbReference type="ChEBI" id="CHEBI:83721"/>
        <dbReference type="ChEBI" id="CHEBI:83727"/>
        <dbReference type="EC" id="1.3.8.8"/>
    </reaction>
    <physiologicalReaction direction="left-to-right" evidence="18">
        <dbReference type="Rhea" id="RHEA:17722"/>
    </physiologicalReaction>
</comment>
<dbReference type="InterPro" id="IPR013786">
    <property type="entry name" value="AcylCoA_DH/ox_N"/>
</dbReference>
<evidence type="ECO:0000259" key="33">
    <source>
        <dbReference type="Pfam" id="PF02770"/>
    </source>
</evidence>
<comment type="catalytic activity">
    <reaction evidence="24">
        <text>(5Z)-tetradecenoyl-CoA + oxidized [electron-transfer flavoprotein] + H(+) = (2E,5Z)-tetradecadienoyl-CoA + reduced [electron-transfer flavoprotein]</text>
        <dbReference type="Rhea" id="RHEA:47448"/>
        <dbReference type="Rhea" id="RHEA-COMP:10685"/>
        <dbReference type="Rhea" id="RHEA-COMP:10686"/>
        <dbReference type="ChEBI" id="CHEBI:15378"/>
        <dbReference type="ChEBI" id="CHEBI:57692"/>
        <dbReference type="ChEBI" id="CHEBI:58307"/>
        <dbReference type="ChEBI" id="CHEBI:84650"/>
        <dbReference type="ChEBI" id="CHEBI:87701"/>
    </reaction>
    <physiologicalReaction direction="left-to-right" evidence="24">
        <dbReference type="Rhea" id="RHEA:47449"/>
    </physiologicalReaction>
</comment>
<comment type="catalytic activity">
    <reaction evidence="19">
        <text>decanoyl-CoA + oxidized [electron-transfer flavoprotein] + H(+) = (2E)-decenoyl-CoA + reduced [electron-transfer flavoprotein]</text>
        <dbReference type="Rhea" id="RHEA:48176"/>
        <dbReference type="Rhea" id="RHEA-COMP:10685"/>
        <dbReference type="Rhea" id="RHEA-COMP:10686"/>
        <dbReference type="ChEBI" id="CHEBI:15378"/>
        <dbReference type="ChEBI" id="CHEBI:57692"/>
        <dbReference type="ChEBI" id="CHEBI:58307"/>
        <dbReference type="ChEBI" id="CHEBI:61406"/>
        <dbReference type="ChEBI" id="CHEBI:61430"/>
    </reaction>
    <physiologicalReaction direction="left-to-right" evidence="19">
        <dbReference type="Rhea" id="RHEA:48177"/>
    </physiologicalReaction>
</comment>
<dbReference type="GO" id="GO:0005759">
    <property type="term" value="C:mitochondrial matrix"/>
    <property type="evidence" value="ECO:0007669"/>
    <property type="project" value="UniProtKB-SubCell"/>
</dbReference>
<evidence type="ECO:0000256" key="5">
    <source>
        <dbReference type="ARBA" id="ARBA00011881"/>
    </source>
</evidence>
<dbReference type="Gene3D" id="1.20.140.10">
    <property type="entry name" value="Butyryl-CoA Dehydrogenase, subunit A, domain 3"/>
    <property type="match status" value="1"/>
</dbReference>
<dbReference type="PANTHER" id="PTHR48083">
    <property type="entry name" value="MEDIUM-CHAIN SPECIFIC ACYL-COA DEHYDROGENASE, MITOCHONDRIAL-RELATED"/>
    <property type="match status" value="1"/>
</dbReference>
<evidence type="ECO:0000256" key="29">
    <source>
        <dbReference type="ARBA" id="ARBA00049192"/>
    </source>
</evidence>
<dbReference type="GO" id="GO:0042758">
    <property type="term" value="P:long-chain fatty acid catabolic process"/>
    <property type="evidence" value="ECO:0007669"/>
    <property type="project" value="TreeGrafter"/>
</dbReference>
<evidence type="ECO:0000256" key="10">
    <source>
        <dbReference type="ARBA" id="ARBA00022827"/>
    </source>
</evidence>
<feature type="domain" description="Acyl-CoA dehydrogenase/oxidase N-terminal" evidence="34">
    <location>
        <begin position="41"/>
        <end position="152"/>
    </location>
</feature>
<evidence type="ECO:0000256" key="24">
    <source>
        <dbReference type="ARBA" id="ARBA00048187"/>
    </source>
</evidence>
<evidence type="ECO:0000256" key="3">
    <source>
        <dbReference type="ARBA" id="ARBA00005198"/>
    </source>
</evidence>
<comment type="catalytic activity">
    <reaction evidence="25">
        <text>oxidized [electron-transfer flavoprotein] + (9Z)-octadecenoyl-CoA + H(+) = (2E,9Z)-octadecadienoyl-CoA + reduced [electron-transfer flavoprotein]</text>
        <dbReference type="Rhea" id="RHEA:47300"/>
        <dbReference type="Rhea" id="RHEA-COMP:10685"/>
        <dbReference type="Rhea" id="RHEA-COMP:10686"/>
        <dbReference type="ChEBI" id="CHEBI:15378"/>
        <dbReference type="ChEBI" id="CHEBI:57387"/>
        <dbReference type="ChEBI" id="CHEBI:57692"/>
        <dbReference type="ChEBI" id="CHEBI:58307"/>
        <dbReference type="ChEBI" id="CHEBI:77553"/>
    </reaction>
    <physiologicalReaction direction="left-to-right" evidence="25">
        <dbReference type="Rhea" id="RHEA:47301"/>
    </physiologicalReaction>
</comment>
<feature type="domain" description="Acyl-CoA dehydrogenase/oxidase C-terminal" evidence="32">
    <location>
        <begin position="265"/>
        <end position="413"/>
    </location>
</feature>
<dbReference type="InterPro" id="IPR006091">
    <property type="entry name" value="Acyl-CoA_Oxase/DH_mid-dom"/>
</dbReference>
<evidence type="ECO:0000256" key="16">
    <source>
        <dbReference type="ARBA" id="ARBA00023128"/>
    </source>
</evidence>
<comment type="catalytic activity">
    <reaction evidence="26">
        <text>octanoyl-CoA + oxidized [electron-transfer flavoprotein] + H(+) = (2E)-octenoyl-CoA + reduced [electron-transfer flavoprotein]</text>
        <dbReference type="Rhea" id="RHEA:48180"/>
        <dbReference type="Rhea" id="RHEA-COMP:10685"/>
        <dbReference type="Rhea" id="RHEA-COMP:10686"/>
        <dbReference type="ChEBI" id="CHEBI:15378"/>
        <dbReference type="ChEBI" id="CHEBI:57386"/>
        <dbReference type="ChEBI" id="CHEBI:57692"/>
        <dbReference type="ChEBI" id="CHEBI:58307"/>
        <dbReference type="ChEBI" id="CHEBI:62242"/>
    </reaction>
    <physiologicalReaction direction="left-to-right" evidence="26">
        <dbReference type="Rhea" id="RHEA:48181"/>
    </physiologicalReaction>
</comment>
<evidence type="ECO:0000256" key="19">
    <source>
        <dbReference type="ARBA" id="ARBA00047546"/>
    </source>
</evidence>
<keyword evidence="36" id="KW-1185">Reference proteome</keyword>
<comment type="pathway">
    <text evidence="3">Lipid metabolism; mitochondrial fatty acid beta-oxidation.</text>
</comment>
<dbReference type="FunFam" id="1.20.140.10:FF:000020">
    <property type="entry name" value="Long-chain specific acyl-CoA dehydrogenase, mitochondrial"/>
    <property type="match status" value="1"/>
</dbReference>
<dbReference type="GO" id="GO:0004466">
    <property type="term" value="F:long-chain fatty acyl-CoA dehydrogenase activity"/>
    <property type="evidence" value="ECO:0007669"/>
    <property type="project" value="UniProtKB-EC"/>
</dbReference>
<dbReference type="InterPro" id="IPR009075">
    <property type="entry name" value="AcylCo_DH/oxidase_C"/>
</dbReference>
<dbReference type="PROSITE" id="PS00073">
    <property type="entry name" value="ACYL_COA_DH_2"/>
    <property type="match status" value="1"/>
</dbReference>
<dbReference type="OrthoDB" id="9988775at2759"/>
<reference evidence="35 36" key="1">
    <citation type="submission" date="2019-04" db="EMBL/GenBank/DDBJ databases">
        <title>Annotation for the trematode Fasciola gigantica.</title>
        <authorList>
            <person name="Choi Y.-J."/>
        </authorList>
    </citation>
    <scope>NUCLEOTIDE SEQUENCE [LARGE SCALE GENOMIC DNA]</scope>
    <source>
        <strain evidence="35">Uganda_cow_1</strain>
    </source>
</reference>
<keyword evidence="16" id="KW-0496">Mitochondrion</keyword>
<dbReference type="InterPro" id="IPR037069">
    <property type="entry name" value="AcylCoA_DH/ox_N_sf"/>
</dbReference>
<feature type="domain" description="Acyl-CoA oxidase/dehydrogenase middle" evidence="33">
    <location>
        <begin position="156"/>
        <end position="253"/>
    </location>
</feature>
<keyword evidence="15" id="KW-0443">Lipid metabolism</keyword>
<dbReference type="FunFam" id="1.10.540.10:FF:000017">
    <property type="entry name" value="long-chain specific acyl-CoA dehydrogenase, mitochondrial"/>
    <property type="match status" value="1"/>
</dbReference>
<dbReference type="GO" id="GO:0019254">
    <property type="term" value="P:carnitine metabolic process, CoA-linked"/>
    <property type="evidence" value="ECO:0007669"/>
    <property type="project" value="TreeGrafter"/>
</dbReference>
<dbReference type="PANTHER" id="PTHR48083:SF20">
    <property type="entry name" value="LONG-CHAIN SPECIFIC ACYL-COA DEHYDROGENASE, MITOCHONDRIAL"/>
    <property type="match status" value="1"/>
</dbReference>
<accession>A0A504YBV7</accession>
<keyword evidence="10 31" id="KW-0274">FAD</keyword>
<dbReference type="AlphaFoldDB" id="A0A504YBV7"/>
<evidence type="ECO:0000256" key="23">
    <source>
        <dbReference type="ARBA" id="ARBA00048086"/>
    </source>
</evidence>
<comment type="catalytic activity">
    <reaction evidence="29">
        <text>hexanoyl-CoA + oxidized [electron-transfer flavoprotein] + H(+) = (2E)-hexenoyl-CoA + reduced [electron-transfer flavoprotein]</text>
        <dbReference type="Rhea" id="RHEA:43464"/>
        <dbReference type="Rhea" id="RHEA-COMP:10685"/>
        <dbReference type="Rhea" id="RHEA-COMP:10686"/>
        <dbReference type="ChEBI" id="CHEBI:15378"/>
        <dbReference type="ChEBI" id="CHEBI:57692"/>
        <dbReference type="ChEBI" id="CHEBI:58307"/>
        <dbReference type="ChEBI" id="CHEBI:62077"/>
        <dbReference type="ChEBI" id="CHEBI:62620"/>
    </reaction>
    <physiologicalReaction direction="left-to-right" evidence="29">
        <dbReference type="Rhea" id="RHEA:43465"/>
    </physiologicalReaction>
</comment>
<evidence type="ECO:0000256" key="26">
    <source>
        <dbReference type="ARBA" id="ARBA00048877"/>
    </source>
</evidence>
<evidence type="ECO:0000256" key="22">
    <source>
        <dbReference type="ARBA" id="ARBA00048020"/>
    </source>
</evidence>
<dbReference type="Pfam" id="PF00441">
    <property type="entry name" value="Acyl-CoA_dh_1"/>
    <property type="match status" value="1"/>
</dbReference>
<comment type="subcellular location">
    <subcellularLocation>
        <location evidence="2">Mitochondrion matrix</location>
    </subcellularLocation>
</comment>
<evidence type="ECO:0000313" key="35">
    <source>
        <dbReference type="EMBL" id="TPP58503.1"/>
    </source>
</evidence>
<dbReference type="InterPro" id="IPR050741">
    <property type="entry name" value="Acyl-CoA_dehydrogenase"/>
</dbReference>
<comment type="catalytic activity">
    <reaction evidence="20">
        <text>dodecanoyl-CoA + oxidized [electron-transfer flavoprotein] + H(+) = (2E)-dodecenoyl-CoA + reduced [electron-transfer flavoprotein]</text>
        <dbReference type="Rhea" id="RHEA:47296"/>
        <dbReference type="Rhea" id="RHEA-COMP:10685"/>
        <dbReference type="Rhea" id="RHEA-COMP:10686"/>
        <dbReference type="ChEBI" id="CHEBI:15378"/>
        <dbReference type="ChEBI" id="CHEBI:57330"/>
        <dbReference type="ChEBI" id="CHEBI:57375"/>
        <dbReference type="ChEBI" id="CHEBI:57692"/>
        <dbReference type="ChEBI" id="CHEBI:58307"/>
    </reaction>
    <physiologicalReaction direction="left-to-right" evidence="20">
        <dbReference type="Rhea" id="RHEA:47297"/>
    </physiologicalReaction>
</comment>
<evidence type="ECO:0000256" key="9">
    <source>
        <dbReference type="ARBA" id="ARBA00022630"/>
    </source>
</evidence>
<dbReference type="EMBL" id="SUNJ01011943">
    <property type="protein sequence ID" value="TPP58503.1"/>
    <property type="molecule type" value="Genomic_DNA"/>
</dbReference>
<comment type="catalytic activity">
    <reaction evidence="27">
        <text>tetradecanoyl-CoA + oxidized [electron-transfer flavoprotein] + H(+) = (2E)-tetradecenoyl-CoA + reduced [electron-transfer flavoprotein]</text>
        <dbReference type="Rhea" id="RHEA:47316"/>
        <dbReference type="Rhea" id="RHEA-COMP:10685"/>
        <dbReference type="Rhea" id="RHEA-COMP:10686"/>
        <dbReference type="ChEBI" id="CHEBI:15378"/>
        <dbReference type="ChEBI" id="CHEBI:57385"/>
        <dbReference type="ChEBI" id="CHEBI:57692"/>
        <dbReference type="ChEBI" id="CHEBI:58307"/>
        <dbReference type="ChEBI" id="CHEBI:61405"/>
    </reaction>
    <physiologicalReaction direction="left-to-right" evidence="27">
        <dbReference type="Rhea" id="RHEA:47317"/>
    </physiologicalReaction>
</comment>
<dbReference type="InterPro" id="IPR036250">
    <property type="entry name" value="AcylCo_DH-like_C"/>
</dbReference>
<evidence type="ECO:0000256" key="31">
    <source>
        <dbReference type="RuleBase" id="RU362125"/>
    </source>
</evidence>
<keyword evidence="14 31" id="KW-0560">Oxidoreductase</keyword>
<dbReference type="EC" id="1.3.8.8" evidence="6"/>
<comment type="cofactor">
    <cofactor evidence="1 31">
        <name>FAD</name>
        <dbReference type="ChEBI" id="CHEBI:57692"/>
    </cofactor>
</comment>
<evidence type="ECO:0000256" key="21">
    <source>
        <dbReference type="ARBA" id="ARBA00047916"/>
    </source>
</evidence>
<dbReference type="FunFam" id="2.40.110.10:FF:000002">
    <property type="entry name" value="Acyl-CoA dehydrogenase fadE12"/>
    <property type="match status" value="1"/>
</dbReference>
<dbReference type="SUPFAM" id="SSF56645">
    <property type="entry name" value="Acyl-CoA dehydrogenase NM domain-like"/>
    <property type="match status" value="1"/>
</dbReference>